<dbReference type="Proteomes" id="UP001177670">
    <property type="component" value="Unassembled WGS sequence"/>
</dbReference>
<proteinExistence type="predicted"/>
<reference evidence="2" key="1">
    <citation type="submission" date="2021-10" db="EMBL/GenBank/DDBJ databases">
        <title>Melipona bicolor Genome sequencing and assembly.</title>
        <authorList>
            <person name="Araujo N.S."/>
            <person name="Arias M.C."/>
        </authorList>
    </citation>
    <scope>NUCLEOTIDE SEQUENCE</scope>
    <source>
        <strain evidence="2">USP_2M_L1-L4_2017</strain>
        <tissue evidence="2">Whole body</tissue>
    </source>
</reference>
<comment type="caution">
    <text evidence="2">The sequence shown here is derived from an EMBL/GenBank/DDBJ whole genome shotgun (WGS) entry which is preliminary data.</text>
</comment>
<organism evidence="2 3">
    <name type="scientific">Melipona bicolor</name>
    <dbReference type="NCBI Taxonomy" id="60889"/>
    <lineage>
        <taxon>Eukaryota</taxon>
        <taxon>Metazoa</taxon>
        <taxon>Ecdysozoa</taxon>
        <taxon>Arthropoda</taxon>
        <taxon>Hexapoda</taxon>
        <taxon>Insecta</taxon>
        <taxon>Pterygota</taxon>
        <taxon>Neoptera</taxon>
        <taxon>Endopterygota</taxon>
        <taxon>Hymenoptera</taxon>
        <taxon>Apocrita</taxon>
        <taxon>Aculeata</taxon>
        <taxon>Apoidea</taxon>
        <taxon>Anthophila</taxon>
        <taxon>Apidae</taxon>
        <taxon>Melipona</taxon>
    </lineage>
</organism>
<gene>
    <name evidence="2" type="ORF">K0M31_012564</name>
</gene>
<keyword evidence="3" id="KW-1185">Reference proteome</keyword>
<keyword evidence="1" id="KW-0732">Signal</keyword>
<sequence>MSAGNLIVLSLLLSLSVGVTSSFKKCCPFGEVFSGISSVNCTQAPPRATQVFLSNLDNRSITYGKLPVCEKVEDITTLSLDELTSTEIVQLQDFCLEILHNETSKNNVATLVLCNSNEDKDPEYSLSKSSPLSQLLNVRRCCLNNAVFDVKTGECELDDYYLKTDHFLPVLTNYLGRDKSHIHDIKPILVHRGLPECTLGAIFTYEIDAADIVFENGTLKKRTENSISRQMGRGSIMPIVGAAVGYNKRTDLQFIDYRMSAMIIPSSMVRDITNLKQRITDATIDEGMLQRTWREIEYHLDVLRATNGSHID</sequence>
<feature type="chain" id="PRO_5041330828" evidence="1">
    <location>
        <begin position="23"/>
        <end position="312"/>
    </location>
</feature>
<dbReference type="AlphaFoldDB" id="A0AA40FJI0"/>
<accession>A0AA40FJI0</accession>
<feature type="signal peptide" evidence="1">
    <location>
        <begin position="1"/>
        <end position="22"/>
    </location>
</feature>
<evidence type="ECO:0000256" key="1">
    <source>
        <dbReference type="SAM" id="SignalP"/>
    </source>
</evidence>
<dbReference type="EMBL" id="JAHYIQ010000032">
    <property type="protein sequence ID" value="KAK1120193.1"/>
    <property type="molecule type" value="Genomic_DNA"/>
</dbReference>
<protein>
    <submittedName>
        <fullName evidence="2">Uncharacterized protein</fullName>
    </submittedName>
</protein>
<evidence type="ECO:0000313" key="3">
    <source>
        <dbReference type="Proteomes" id="UP001177670"/>
    </source>
</evidence>
<evidence type="ECO:0000313" key="2">
    <source>
        <dbReference type="EMBL" id="KAK1120193.1"/>
    </source>
</evidence>
<name>A0AA40FJI0_9HYME</name>